<dbReference type="PANTHER" id="PTHR42770:SF11">
    <property type="entry name" value="INNER MEMBRANE TRANSPORT PROTEIN YBAT"/>
    <property type="match status" value="1"/>
</dbReference>
<feature type="transmembrane region" description="Helical" evidence="6">
    <location>
        <begin position="12"/>
        <end position="34"/>
    </location>
</feature>
<accession>A0A1A6B084</accession>
<feature type="transmembrane region" description="Helical" evidence="6">
    <location>
        <begin position="333"/>
        <end position="354"/>
    </location>
</feature>
<proteinExistence type="predicted"/>
<name>A0A1A6B084_9CLOT</name>
<evidence type="ECO:0000313" key="7">
    <source>
        <dbReference type="EMBL" id="OBR95712.1"/>
    </source>
</evidence>
<dbReference type="PANTHER" id="PTHR42770">
    <property type="entry name" value="AMINO ACID TRANSPORTER-RELATED"/>
    <property type="match status" value="1"/>
</dbReference>
<dbReference type="RefSeq" id="WP_065077165.1">
    <property type="nucleotide sequence ID" value="NZ_LROS01000008.1"/>
</dbReference>
<dbReference type="Proteomes" id="UP000093954">
    <property type="component" value="Unassembled WGS sequence"/>
</dbReference>
<comment type="caution">
    <text evidence="7">The sequence shown here is derived from an EMBL/GenBank/DDBJ whole genome shotgun (WGS) entry which is preliminary data.</text>
</comment>
<feature type="transmembrane region" description="Helical" evidence="6">
    <location>
        <begin position="127"/>
        <end position="144"/>
    </location>
</feature>
<keyword evidence="5 6" id="KW-0472">Membrane</keyword>
<dbReference type="GO" id="GO:0005886">
    <property type="term" value="C:plasma membrane"/>
    <property type="evidence" value="ECO:0007669"/>
    <property type="project" value="UniProtKB-SubCell"/>
</dbReference>
<evidence type="ECO:0000256" key="3">
    <source>
        <dbReference type="ARBA" id="ARBA00022692"/>
    </source>
</evidence>
<dbReference type="EMBL" id="LROS01000008">
    <property type="protein sequence ID" value="OBR95712.1"/>
    <property type="molecule type" value="Genomic_DNA"/>
</dbReference>
<feature type="transmembrane region" description="Helical" evidence="6">
    <location>
        <begin position="398"/>
        <end position="414"/>
    </location>
</feature>
<feature type="transmembrane region" description="Helical" evidence="6">
    <location>
        <begin position="284"/>
        <end position="312"/>
    </location>
</feature>
<comment type="subcellular location">
    <subcellularLocation>
        <location evidence="1">Cell membrane</location>
        <topology evidence="1">Multi-pass membrane protein</topology>
    </subcellularLocation>
</comment>
<gene>
    <name evidence="7" type="primary">yhdG_3</name>
    <name evidence="7" type="ORF">CLRAG_07760</name>
</gene>
<dbReference type="GO" id="GO:0022857">
    <property type="term" value="F:transmembrane transporter activity"/>
    <property type="evidence" value="ECO:0007669"/>
    <property type="project" value="InterPro"/>
</dbReference>
<feature type="transmembrane region" description="Helical" evidence="6">
    <location>
        <begin position="426"/>
        <end position="445"/>
    </location>
</feature>
<dbReference type="InterPro" id="IPR050367">
    <property type="entry name" value="APC_superfamily"/>
</dbReference>
<sequence>MAKNELKKNQLNYLEVIALSVAIIAPTFAMSMNVTLMASIASYSTGLVFFVSTLVIGCVAIAFVKFNQYISTAGSVYTFVQKSLGKKAGTASGWILFLAYFMFFTGCCCAFSGLFTEFINQISGVNLPWIPVAIICGITMWYISINEVAISTRVMLAFEGITILMILVLSVVIIAKTAMTTGLSLAPFKLNGNSIGSIGSAGVVALLCFGGFEGASSLGEESKDPKKVIPFALASTVIVTGLFFIFVSYAQVIGFGITKGGLEALTKSSSTTVDLSQKYIGKSFAIVLTFGASLSAFSSALGALTAGARILFTMSRDGNVPNVFTKVHHKHSTPYIALNVMLAAAVVVICLMFKNDGITTFGYLGTIGALALLISYLLTCLGAIIYFKAKNIWKIHNLILPTVGLFGLAFAFYSNIYPVPSYPANLFPYIVLGWTIVGFVFSQIYRKSHEVSHEELLHEDLYEENEENAI</sequence>
<evidence type="ECO:0000256" key="4">
    <source>
        <dbReference type="ARBA" id="ARBA00022989"/>
    </source>
</evidence>
<protein>
    <submittedName>
        <fullName evidence="7">Putative amino acid permease YhdG</fullName>
    </submittedName>
</protein>
<keyword evidence="3 6" id="KW-0812">Transmembrane</keyword>
<feature type="transmembrane region" description="Helical" evidence="6">
    <location>
        <begin position="195"/>
        <end position="216"/>
    </location>
</feature>
<keyword evidence="2" id="KW-1003">Cell membrane</keyword>
<feature type="transmembrane region" description="Helical" evidence="6">
    <location>
        <begin position="156"/>
        <end position="175"/>
    </location>
</feature>
<dbReference type="PATRIC" id="fig|1353534.3.peg.786"/>
<feature type="transmembrane region" description="Helical" evidence="6">
    <location>
        <begin position="94"/>
        <end position="115"/>
    </location>
</feature>
<feature type="transmembrane region" description="Helical" evidence="6">
    <location>
        <begin position="228"/>
        <end position="250"/>
    </location>
</feature>
<evidence type="ECO:0000256" key="6">
    <source>
        <dbReference type="SAM" id="Phobius"/>
    </source>
</evidence>
<keyword evidence="4 6" id="KW-1133">Transmembrane helix</keyword>
<keyword evidence="8" id="KW-1185">Reference proteome</keyword>
<evidence type="ECO:0000256" key="5">
    <source>
        <dbReference type="ARBA" id="ARBA00023136"/>
    </source>
</evidence>
<evidence type="ECO:0000256" key="1">
    <source>
        <dbReference type="ARBA" id="ARBA00004651"/>
    </source>
</evidence>
<feature type="transmembrane region" description="Helical" evidence="6">
    <location>
        <begin position="360"/>
        <end position="386"/>
    </location>
</feature>
<reference evidence="7 8" key="1">
    <citation type="journal article" date="2012" name="Front. Microbiol.">
        <title>Draft Genome Sequence of the Virulent Strain 01-B526 of the Fish Pathogen Aeromonas salmonicida.</title>
        <authorList>
            <person name="Charette S.J."/>
            <person name="Brochu F."/>
            <person name="Boyle B."/>
            <person name="Filion G."/>
            <person name="Tanaka K.H."/>
            <person name="Derome N."/>
        </authorList>
    </citation>
    <scope>NUCLEOTIDE SEQUENCE [LARGE SCALE GENOMIC DNA]</scope>
    <source>
        <strain evidence="7 8">P11</strain>
    </source>
</reference>
<feature type="transmembrane region" description="Helical" evidence="6">
    <location>
        <begin position="40"/>
        <end position="64"/>
    </location>
</feature>
<dbReference type="Pfam" id="PF13520">
    <property type="entry name" value="AA_permease_2"/>
    <property type="match status" value="1"/>
</dbReference>
<organism evidence="7 8">
    <name type="scientific">Clostridium ragsdalei P11</name>
    <dbReference type="NCBI Taxonomy" id="1353534"/>
    <lineage>
        <taxon>Bacteria</taxon>
        <taxon>Bacillati</taxon>
        <taxon>Bacillota</taxon>
        <taxon>Clostridia</taxon>
        <taxon>Eubacteriales</taxon>
        <taxon>Clostridiaceae</taxon>
        <taxon>Clostridium</taxon>
    </lineage>
</organism>
<dbReference type="Gene3D" id="1.20.1740.10">
    <property type="entry name" value="Amino acid/polyamine transporter I"/>
    <property type="match status" value="1"/>
</dbReference>
<dbReference type="PIRSF" id="PIRSF006060">
    <property type="entry name" value="AA_transporter"/>
    <property type="match status" value="1"/>
</dbReference>
<dbReference type="AlphaFoldDB" id="A0A1A6B084"/>
<evidence type="ECO:0000313" key="8">
    <source>
        <dbReference type="Proteomes" id="UP000093954"/>
    </source>
</evidence>
<dbReference type="InterPro" id="IPR002293">
    <property type="entry name" value="AA/rel_permease1"/>
</dbReference>
<evidence type="ECO:0000256" key="2">
    <source>
        <dbReference type="ARBA" id="ARBA00022475"/>
    </source>
</evidence>